<dbReference type="GO" id="GO:0000139">
    <property type="term" value="C:Golgi membrane"/>
    <property type="evidence" value="ECO:0007669"/>
    <property type="project" value="UniProtKB-SubCell"/>
</dbReference>
<comment type="subcellular location">
    <subcellularLocation>
        <location evidence="1 10">Golgi apparatus membrane</location>
        <topology evidence="1 10">Single-pass type II membrane protein</topology>
    </subcellularLocation>
</comment>
<evidence type="ECO:0000313" key="12">
    <source>
        <dbReference type="EMBL" id="KAF6036689.1"/>
    </source>
</evidence>
<dbReference type="GO" id="GO:0016758">
    <property type="term" value="F:hexosyltransferase activity"/>
    <property type="evidence" value="ECO:0007669"/>
    <property type="project" value="InterPro"/>
</dbReference>
<dbReference type="PANTHER" id="PTHR11214">
    <property type="entry name" value="BETA-1,3-N-ACETYLGLUCOSAMINYLTRANSFERASE"/>
    <property type="match status" value="1"/>
</dbReference>
<dbReference type="AlphaFoldDB" id="A0A7J7KDG3"/>
<evidence type="ECO:0000256" key="5">
    <source>
        <dbReference type="ARBA" id="ARBA00022692"/>
    </source>
</evidence>
<feature type="chain" id="PRO_5029638478" description="Hexosyltransferase" evidence="11">
    <location>
        <begin position="33"/>
        <end position="334"/>
    </location>
</feature>
<keyword evidence="4" id="KW-0808">Transferase</keyword>
<proteinExistence type="inferred from homology"/>
<comment type="similarity">
    <text evidence="2 10">Belongs to the glycosyltransferase 31 family.</text>
</comment>
<reference evidence="12" key="1">
    <citation type="submission" date="2020-06" db="EMBL/GenBank/DDBJ databases">
        <title>Draft genome of Bugula neritina, a colonial animal packing powerful symbionts and potential medicines.</title>
        <authorList>
            <person name="Rayko M."/>
        </authorList>
    </citation>
    <scope>NUCLEOTIDE SEQUENCE [LARGE SCALE GENOMIC DNA]</scope>
    <source>
        <strain evidence="12">Kwan_BN1</strain>
    </source>
</reference>
<keyword evidence="5" id="KW-0812">Transmembrane</keyword>
<name>A0A7J7KDG3_BUGNE</name>
<dbReference type="OrthoDB" id="6052873at2759"/>
<keyword evidence="9" id="KW-0472">Membrane</keyword>
<evidence type="ECO:0000256" key="4">
    <source>
        <dbReference type="ARBA" id="ARBA00022679"/>
    </source>
</evidence>
<protein>
    <recommendedName>
        <fullName evidence="10">Hexosyltransferase</fullName>
        <ecNumber evidence="10">2.4.1.-</ecNumber>
    </recommendedName>
</protein>
<dbReference type="GO" id="GO:0006493">
    <property type="term" value="P:protein O-linked glycosylation"/>
    <property type="evidence" value="ECO:0007669"/>
    <property type="project" value="TreeGrafter"/>
</dbReference>
<evidence type="ECO:0000313" key="13">
    <source>
        <dbReference type="Proteomes" id="UP000593567"/>
    </source>
</evidence>
<dbReference type="EMBL" id="VXIV02000689">
    <property type="protein sequence ID" value="KAF6036689.1"/>
    <property type="molecule type" value="Genomic_DNA"/>
</dbReference>
<keyword evidence="3 10" id="KW-0328">Glycosyltransferase</keyword>
<accession>A0A7J7KDG3</accession>
<evidence type="ECO:0000256" key="9">
    <source>
        <dbReference type="ARBA" id="ARBA00023136"/>
    </source>
</evidence>
<gene>
    <name evidence="12" type="ORF">EB796_005004</name>
</gene>
<evidence type="ECO:0000256" key="3">
    <source>
        <dbReference type="ARBA" id="ARBA00022676"/>
    </source>
</evidence>
<evidence type="ECO:0000256" key="6">
    <source>
        <dbReference type="ARBA" id="ARBA00022968"/>
    </source>
</evidence>
<dbReference type="EC" id="2.4.1.-" evidence="10"/>
<evidence type="ECO:0000256" key="1">
    <source>
        <dbReference type="ARBA" id="ARBA00004323"/>
    </source>
</evidence>
<evidence type="ECO:0000256" key="10">
    <source>
        <dbReference type="RuleBase" id="RU363063"/>
    </source>
</evidence>
<keyword evidence="6" id="KW-0735">Signal-anchor</keyword>
<organism evidence="12 13">
    <name type="scientific">Bugula neritina</name>
    <name type="common">Brown bryozoan</name>
    <name type="synonym">Sertularia neritina</name>
    <dbReference type="NCBI Taxonomy" id="10212"/>
    <lineage>
        <taxon>Eukaryota</taxon>
        <taxon>Metazoa</taxon>
        <taxon>Spiralia</taxon>
        <taxon>Lophotrochozoa</taxon>
        <taxon>Bryozoa</taxon>
        <taxon>Gymnolaemata</taxon>
        <taxon>Cheilostomatida</taxon>
        <taxon>Flustrina</taxon>
        <taxon>Buguloidea</taxon>
        <taxon>Bugulidae</taxon>
        <taxon>Bugula</taxon>
    </lineage>
</organism>
<keyword evidence="11" id="KW-0732">Signal</keyword>
<dbReference type="PANTHER" id="PTHR11214:SF364">
    <property type="entry name" value="HEXOSYLTRANSFERASE"/>
    <property type="match status" value="1"/>
</dbReference>
<feature type="signal peptide" evidence="11">
    <location>
        <begin position="1"/>
        <end position="32"/>
    </location>
</feature>
<keyword evidence="7" id="KW-1133">Transmembrane helix</keyword>
<dbReference type="InterPro" id="IPR002659">
    <property type="entry name" value="Glyco_trans_31"/>
</dbReference>
<sequence length="334" mass="39280">MLLRANYKVMDWKACVLTIMSSFTLLLRGASAAKPSETQYYFVNPYNYDFVLQTSQCSPDVQLLIVVHTSTKLEYSKRRMLMRNTWLNEMTLSSIFNLKVKITFFLGMAKDSNDQKRLEYESEMYSDLVQSDFNDTVPHNTYKAMSHLLWTSKYCRHASLVMKVDDDTLVRTKRLYTLFPAISKWMKSEVPLYIGAELPHPGNFTALNKYYLPRKLNMSQSYPTWFHGVVCFLLPKYADTLFNSALYTRYMQADDTFLGIAVSKTEEMSVSIHKLTPVVKYEQEDNSKFIEKIKPHWLIGKAVFYHVPQTEYYIQLAMIDFHEPKRLRTGWYLW</sequence>
<keyword evidence="8 10" id="KW-0333">Golgi apparatus</keyword>
<comment type="caution">
    <text evidence="12">The sequence shown here is derived from an EMBL/GenBank/DDBJ whole genome shotgun (WGS) entry which is preliminary data.</text>
</comment>
<keyword evidence="13" id="KW-1185">Reference proteome</keyword>
<evidence type="ECO:0000256" key="11">
    <source>
        <dbReference type="SAM" id="SignalP"/>
    </source>
</evidence>
<evidence type="ECO:0000256" key="8">
    <source>
        <dbReference type="ARBA" id="ARBA00023034"/>
    </source>
</evidence>
<evidence type="ECO:0000256" key="2">
    <source>
        <dbReference type="ARBA" id="ARBA00008661"/>
    </source>
</evidence>
<evidence type="ECO:0000256" key="7">
    <source>
        <dbReference type="ARBA" id="ARBA00022989"/>
    </source>
</evidence>
<dbReference type="Gene3D" id="3.90.550.50">
    <property type="match status" value="1"/>
</dbReference>
<dbReference type="Proteomes" id="UP000593567">
    <property type="component" value="Unassembled WGS sequence"/>
</dbReference>
<dbReference type="Pfam" id="PF01762">
    <property type="entry name" value="Galactosyl_T"/>
    <property type="match status" value="1"/>
</dbReference>